<feature type="compositionally biased region" description="Basic and acidic residues" evidence="1">
    <location>
        <begin position="262"/>
        <end position="278"/>
    </location>
</feature>
<proteinExistence type="predicted"/>
<gene>
    <name evidence="3" type="ORF">M0813_11395</name>
</gene>
<accession>A0ABQ8ZF73</accession>
<dbReference type="Gene3D" id="3.30.900.10">
    <property type="entry name" value="HORMA domain"/>
    <property type="match status" value="1"/>
</dbReference>
<protein>
    <recommendedName>
        <fullName evidence="2">Autophagy-related protein 13 N-terminal domain-containing protein</fullName>
    </recommendedName>
</protein>
<evidence type="ECO:0000256" key="1">
    <source>
        <dbReference type="SAM" id="MobiDB-lite"/>
    </source>
</evidence>
<dbReference type="InterPro" id="IPR036570">
    <property type="entry name" value="HORMA_dom_sf"/>
</dbReference>
<sequence>MKNEIQNQIKKKRSRWYDKTNKDREFTFNLDLPRISKNKKLEIEIQSEKEINLEILVYLKKVRDVDSRDFLNNMNKSKTIKSYQFKKQTPKKLKQKNKFGKILLEQWNFSCSSTGLTSGTDVNSFASSLSLVFRSIISFLKIIPTQQLVNKQKVSKTSRFIITIEKRLYSIQKEEDSTKQTTIRDPIIYSHHHYLKKEEKEQEIEKEHEINKINENEKEKQKVKEKEIEIEKKSSTTKKTEENEKKKEHEKENQKKNFSLIQKDETNEEKNRTKEEQANLKISHTSSLSSQLNSSQEPISNGQIFPRKKTVNKSKKRTDFEFAQIKNGTTNYIQIQVEHLKNVDNLLQLMNPVSYSIPKYLDLKRYKSESYLKTYLGKKTKTRRQKKKFKFSEKKESLKPIDGNEQTRQRYLNQISSPIKIQRSKNKISNFSSVEEKIRPYSYANHKTNLHSPPFQVPNSYFFHSTVGFPSYFNQQINYKTPNSSLLKDTDYQSNGSFSNSSIKKNSNIIKFNRSQTTAQTKLDIFNFQASSEKSNLNSNSKSNLYSNFNFNSNSNSNSNSNFNSKLNESSIEQEPTLEIKIQEIEPIKLDRFKKSGNSFWSVQKIINQLNNLDRSRKILKN</sequence>
<evidence type="ECO:0000313" key="3">
    <source>
        <dbReference type="EMBL" id="KAJ6255519.1"/>
    </source>
</evidence>
<organism evidence="3 4">
    <name type="scientific">Anaeramoeba flamelloides</name>
    <dbReference type="NCBI Taxonomy" id="1746091"/>
    <lineage>
        <taxon>Eukaryota</taxon>
        <taxon>Metamonada</taxon>
        <taxon>Anaeramoebidae</taxon>
        <taxon>Anaeramoeba</taxon>
    </lineage>
</organism>
<keyword evidence="4" id="KW-1185">Reference proteome</keyword>
<dbReference type="Proteomes" id="UP001150062">
    <property type="component" value="Unassembled WGS sequence"/>
</dbReference>
<feature type="compositionally biased region" description="Low complexity" evidence="1">
    <location>
        <begin position="286"/>
        <end position="296"/>
    </location>
</feature>
<dbReference type="EMBL" id="JAOAOG010000004">
    <property type="protein sequence ID" value="KAJ6255519.1"/>
    <property type="molecule type" value="Genomic_DNA"/>
</dbReference>
<comment type="caution">
    <text evidence="3">The sequence shown here is derived from an EMBL/GenBank/DDBJ whole genome shotgun (WGS) entry which is preliminary data.</text>
</comment>
<feature type="domain" description="Autophagy-related protein 13 N-terminal" evidence="2">
    <location>
        <begin position="28"/>
        <end position="200"/>
    </location>
</feature>
<evidence type="ECO:0000259" key="2">
    <source>
        <dbReference type="Pfam" id="PF10033"/>
    </source>
</evidence>
<feature type="region of interest" description="Disordered" evidence="1">
    <location>
        <begin position="234"/>
        <end position="302"/>
    </location>
</feature>
<name>A0ABQ8ZF73_9EUKA</name>
<dbReference type="InterPro" id="IPR018731">
    <property type="entry name" value="Atg13_N"/>
</dbReference>
<reference evidence="3" key="1">
    <citation type="submission" date="2022-08" db="EMBL/GenBank/DDBJ databases">
        <title>Novel sulfate-reducing endosymbionts in the free-living metamonad Anaeramoeba.</title>
        <authorList>
            <person name="Jerlstrom-Hultqvist J."/>
            <person name="Cepicka I."/>
            <person name="Gallot-Lavallee L."/>
            <person name="Salas-Leiva D."/>
            <person name="Curtis B.A."/>
            <person name="Zahonova K."/>
            <person name="Pipaliya S."/>
            <person name="Dacks J."/>
            <person name="Roger A.J."/>
        </authorList>
    </citation>
    <scope>NUCLEOTIDE SEQUENCE</scope>
    <source>
        <strain evidence="3">Schooner1</strain>
    </source>
</reference>
<evidence type="ECO:0000313" key="4">
    <source>
        <dbReference type="Proteomes" id="UP001150062"/>
    </source>
</evidence>
<feature type="compositionally biased region" description="Basic and acidic residues" evidence="1">
    <location>
        <begin position="234"/>
        <end position="255"/>
    </location>
</feature>
<dbReference type="Pfam" id="PF10033">
    <property type="entry name" value="ATG13"/>
    <property type="match status" value="1"/>
</dbReference>